<dbReference type="InterPro" id="IPR036390">
    <property type="entry name" value="WH_DNA-bd_sf"/>
</dbReference>
<protein>
    <submittedName>
        <fullName evidence="5">Winged helix-turn-helix transcriptional regulator</fullName>
    </submittedName>
</protein>
<evidence type="ECO:0000256" key="2">
    <source>
        <dbReference type="ARBA" id="ARBA00023125"/>
    </source>
</evidence>
<evidence type="ECO:0000256" key="1">
    <source>
        <dbReference type="ARBA" id="ARBA00023015"/>
    </source>
</evidence>
<dbReference type="PANTHER" id="PTHR33204:SF29">
    <property type="entry name" value="TRANSCRIPTIONAL REGULATOR"/>
    <property type="match status" value="1"/>
</dbReference>
<name>A0ABW1S0B3_9LACO</name>
<evidence type="ECO:0000313" key="6">
    <source>
        <dbReference type="Proteomes" id="UP001596282"/>
    </source>
</evidence>
<dbReference type="InterPro" id="IPR036388">
    <property type="entry name" value="WH-like_DNA-bd_sf"/>
</dbReference>
<keyword evidence="2" id="KW-0238">DNA-binding</keyword>
<dbReference type="RefSeq" id="WP_137629227.1">
    <property type="nucleotide sequence ID" value="NZ_BJDJ01000019.1"/>
</dbReference>
<evidence type="ECO:0000256" key="3">
    <source>
        <dbReference type="ARBA" id="ARBA00023163"/>
    </source>
</evidence>
<keyword evidence="6" id="KW-1185">Reference proteome</keyword>
<organism evidence="5 6">
    <name type="scientific">Lactiplantibacillus daowaiensis</name>
    <dbReference type="NCBI Taxonomy" id="2559918"/>
    <lineage>
        <taxon>Bacteria</taxon>
        <taxon>Bacillati</taxon>
        <taxon>Bacillota</taxon>
        <taxon>Bacilli</taxon>
        <taxon>Lactobacillales</taxon>
        <taxon>Lactobacillaceae</taxon>
        <taxon>Lactiplantibacillus</taxon>
    </lineage>
</organism>
<dbReference type="EMBL" id="JBHSSC010000035">
    <property type="protein sequence ID" value="MFC6181244.1"/>
    <property type="molecule type" value="Genomic_DNA"/>
</dbReference>
<gene>
    <name evidence="5" type="ORF">ACFP5Y_08435</name>
</gene>
<dbReference type="InterPro" id="IPR002577">
    <property type="entry name" value="HTH_HxlR"/>
</dbReference>
<feature type="domain" description="HTH hxlR-type" evidence="4">
    <location>
        <begin position="13"/>
        <end position="112"/>
    </location>
</feature>
<accession>A0ABW1S0B3</accession>
<dbReference type="Gene3D" id="1.10.10.10">
    <property type="entry name" value="Winged helix-like DNA-binding domain superfamily/Winged helix DNA-binding domain"/>
    <property type="match status" value="1"/>
</dbReference>
<comment type="caution">
    <text evidence="5">The sequence shown here is derived from an EMBL/GenBank/DDBJ whole genome shotgun (WGS) entry which is preliminary data.</text>
</comment>
<sequence>MTPRHTYDCAAGCPVESTLQLIAGKWKSVIIYHLIQDQVSHFGTLYRQIPGCSRRMLALQLQELITDQIILKTGQPTTPLKTTYQLTPFGKTLTPVILAMATWGQQYNQQHAATQD</sequence>
<dbReference type="Pfam" id="PF01638">
    <property type="entry name" value="HxlR"/>
    <property type="match status" value="1"/>
</dbReference>
<evidence type="ECO:0000313" key="5">
    <source>
        <dbReference type="EMBL" id="MFC6181244.1"/>
    </source>
</evidence>
<reference evidence="6" key="1">
    <citation type="journal article" date="2019" name="Int. J. Syst. Evol. Microbiol.">
        <title>The Global Catalogue of Microorganisms (GCM) 10K type strain sequencing project: providing services to taxonomists for standard genome sequencing and annotation.</title>
        <authorList>
            <consortium name="The Broad Institute Genomics Platform"/>
            <consortium name="The Broad Institute Genome Sequencing Center for Infectious Disease"/>
            <person name="Wu L."/>
            <person name="Ma J."/>
        </authorList>
    </citation>
    <scope>NUCLEOTIDE SEQUENCE [LARGE SCALE GENOMIC DNA]</scope>
    <source>
        <strain evidence="6">CCM 8933</strain>
    </source>
</reference>
<keyword evidence="1" id="KW-0805">Transcription regulation</keyword>
<dbReference type="Proteomes" id="UP001596282">
    <property type="component" value="Unassembled WGS sequence"/>
</dbReference>
<evidence type="ECO:0000259" key="4">
    <source>
        <dbReference type="PROSITE" id="PS51118"/>
    </source>
</evidence>
<proteinExistence type="predicted"/>
<dbReference type="PANTHER" id="PTHR33204">
    <property type="entry name" value="TRANSCRIPTIONAL REGULATOR, MARR FAMILY"/>
    <property type="match status" value="1"/>
</dbReference>
<keyword evidence="3" id="KW-0804">Transcription</keyword>
<dbReference type="PROSITE" id="PS51118">
    <property type="entry name" value="HTH_HXLR"/>
    <property type="match status" value="1"/>
</dbReference>
<dbReference type="SUPFAM" id="SSF46785">
    <property type="entry name" value="Winged helix' DNA-binding domain"/>
    <property type="match status" value="1"/>
</dbReference>